<dbReference type="PANTHER" id="PTHR30371:SF0">
    <property type="entry name" value="SEC-INDEPENDENT PROTEIN TRANSLOCASE PROTEIN TATC, CHLOROPLASTIC-RELATED"/>
    <property type="match status" value="1"/>
</dbReference>
<feature type="transmembrane region" description="Helical" evidence="5">
    <location>
        <begin position="24"/>
        <end position="42"/>
    </location>
</feature>
<evidence type="ECO:0000256" key="1">
    <source>
        <dbReference type="ARBA" id="ARBA00004141"/>
    </source>
</evidence>
<dbReference type="GO" id="GO:0009977">
    <property type="term" value="F:proton motive force dependent protein transmembrane transporter activity"/>
    <property type="evidence" value="ECO:0007669"/>
    <property type="project" value="TreeGrafter"/>
</dbReference>
<accession>A0A9X3YNW8</accession>
<evidence type="ECO:0000256" key="5">
    <source>
        <dbReference type="HAMAP-Rule" id="MF_00902"/>
    </source>
</evidence>
<dbReference type="GO" id="GO:0043953">
    <property type="term" value="P:protein transport by the Tat complex"/>
    <property type="evidence" value="ECO:0007669"/>
    <property type="project" value="UniProtKB-UniRule"/>
</dbReference>
<proteinExistence type="inferred from homology"/>
<comment type="subunit">
    <text evidence="5">The Tat system comprises two distinct complexes: a TatABC complex, containing multiple copies of TatA, TatB and TatC subunits, and a separate TatA complex, containing only TatA subunits. Substrates initially bind to the TatABC complex, which probably triggers association of the separate TatA complex to form the active translocon.</text>
</comment>
<keyword evidence="5" id="KW-1003">Cell membrane</keyword>
<protein>
    <recommendedName>
        <fullName evidence="5">Sec-independent protein translocase protein TatC</fullName>
    </recommendedName>
</protein>
<feature type="transmembrane region" description="Helical" evidence="5">
    <location>
        <begin position="196"/>
        <end position="214"/>
    </location>
</feature>
<dbReference type="NCBIfam" id="TIGR00945">
    <property type="entry name" value="tatC"/>
    <property type="match status" value="1"/>
</dbReference>
<reference evidence="6" key="1">
    <citation type="submission" date="2023-02" db="EMBL/GenBank/DDBJ databases">
        <title>Tahibacter soli sp. nov. isolated from soil.</title>
        <authorList>
            <person name="Baek J.H."/>
            <person name="Lee J.K."/>
            <person name="Choi D.G."/>
            <person name="Jeon C.O."/>
        </authorList>
    </citation>
    <scope>NUCLEOTIDE SEQUENCE</scope>
    <source>
        <strain evidence="6">BL</strain>
    </source>
</reference>
<keyword evidence="4 5" id="KW-0472">Membrane</keyword>
<evidence type="ECO:0000256" key="4">
    <source>
        <dbReference type="ARBA" id="ARBA00023136"/>
    </source>
</evidence>
<feature type="transmembrane region" description="Helical" evidence="5">
    <location>
        <begin position="161"/>
        <end position="189"/>
    </location>
</feature>
<keyword evidence="3 5" id="KW-1133">Transmembrane helix</keyword>
<sequence length="251" mass="27138">MSAPDEEGGEASFFSHLIELRERLLKALVAVGIVLLALLPFANKLYGVLAEPLLRNLPAGGQLVAIEVASPFFTPLKLAFFTALVVAMPAVLYQLWAFVAPGLYRHEKRLAMPILASSVFLFYLGCAFAYFLVLPTVFAFLAKITPQGVAMMTDISKYLDFVLVIFFAFGLCFEVPVAVVILVALGWVTPKQLVEARGYVIVGAFVVAAVLTPPDVVSQILLAVPMCVLYEVGVVAARTITKRTPPNSVTS</sequence>
<feature type="transmembrane region" description="Helical" evidence="5">
    <location>
        <begin position="78"/>
        <end position="99"/>
    </location>
</feature>
<feature type="transmembrane region" description="Helical" evidence="5">
    <location>
        <begin position="220"/>
        <end position="241"/>
    </location>
</feature>
<dbReference type="HAMAP" id="MF_00902">
    <property type="entry name" value="TatC"/>
    <property type="match status" value="1"/>
</dbReference>
<dbReference type="RefSeq" id="WP_263541861.1">
    <property type="nucleotide sequence ID" value="NZ_JAOVZO020000018.1"/>
</dbReference>
<gene>
    <name evidence="5 6" type="primary">tatC</name>
    <name evidence="6" type="ORF">OD750_016880</name>
</gene>
<keyword evidence="2 5" id="KW-0812">Transmembrane</keyword>
<dbReference type="GO" id="GO:0033281">
    <property type="term" value="C:TAT protein transport complex"/>
    <property type="evidence" value="ECO:0007669"/>
    <property type="project" value="UniProtKB-UniRule"/>
</dbReference>
<comment type="similarity">
    <text evidence="5">Belongs to the TatC family.</text>
</comment>
<keyword evidence="5" id="KW-0813">Transport</keyword>
<keyword evidence="7" id="KW-1185">Reference proteome</keyword>
<dbReference type="EMBL" id="JAOVZO020000018">
    <property type="protein sequence ID" value="MDC8014223.1"/>
    <property type="molecule type" value="Genomic_DNA"/>
</dbReference>
<comment type="subcellular location">
    <subcellularLocation>
        <location evidence="5">Cell membrane</location>
        <topology evidence="5">Multi-pass membrane protein</topology>
    </subcellularLocation>
    <subcellularLocation>
        <location evidence="1">Membrane</location>
        <topology evidence="1">Multi-pass membrane protein</topology>
    </subcellularLocation>
</comment>
<evidence type="ECO:0000313" key="7">
    <source>
        <dbReference type="Proteomes" id="UP001139971"/>
    </source>
</evidence>
<dbReference type="Proteomes" id="UP001139971">
    <property type="component" value="Unassembled WGS sequence"/>
</dbReference>
<evidence type="ECO:0000256" key="3">
    <source>
        <dbReference type="ARBA" id="ARBA00022989"/>
    </source>
</evidence>
<dbReference type="PRINTS" id="PR01840">
    <property type="entry name" value="TATCFAMILY"/>
</dbReference>
<feature type="transmembrane region" description="Helical" evidence="5">
    <location>
        <begin position="120"/>
        <end position="141"/>
    </location>
</feature>
<dbReference type="InterPro" id="IPR019820">
    <property type="entry name" value="Sec-indep_translocase_CS"/>
</dbReference>
<dbReference type="Pfam" id="PF00902">
    <property type="entry name" value="TatC"/>
    <property type="match status" value="1"/>
</dbReference>
<dbReference type="PANTHER" id="PTHR30371">
    <property type="entry name" value="SEC-INDEPENDENT PROTEIN TRANSLOCASE PROTEIN TATC"/>
    <property type="match status" value="1"/>
</dbReference>
<evidence type="ECO:0000313" key="6">
    <source>
        <dbReference type="EMBL" id="MDC8014223.1"/>
    </source>
</evidence>
<comment type="caution">
    <text evidence="6">The sequence shown here is derived from an EMBL/GenBank/DDBJ whole genome shotgun (WGS) entry which is preliminary data.</text>
</comment>
<dbReference type="PROSITE" id="PS01218">
    <property type="entry name" value="TATC"/>
    <property type="match status" value="1"/>
</dbReference>
<organism evidence="6 7">
    <name type="scientific">Tahibacter soli</name>
    <dbReference type="NCBI Taxonomy" id="2983605"/>
    <lineage>
        <taxon>Bacteria</taxon>
        <taxon>Pseudomonadati</taxon>
        <taxon>Pseudomonadota</taxon>
        <taxon>Gammaproteobacteria</taxon>
        <taxon>Lysobacterales</taxon>
        <taxon>Rhodanobacteraceae</taxon>
        <taxon>Tahibacter</taxon>
    </lineage>
</organism>
<comment type="function">
    <text evidence="5">Part of the twin-arginine translocation (Tat) system that transports large folded proteins containing a characteristic twin-arginine motif in their signal peptide across membranes. Together with TatB, TatC is part of a receptor directly interacting with Tat signal peptides.</text>
</comment>
<evidence type="ECO:0000256" key="2">
    <source>
        <dbReference type="ARBA" id="ARBA00022692"/>
    </source>
</evidence>
<keyword evidence="5" id="KW-0653">Protein transport</keyword>
<keyword evidence="5" id="KW-0811">Translocation</keyword>
<dbReference type="GO" id="GO:0065002">
    <property type="term" value="P:intracellular protein transmembrane transport"/>
    <property type="evidence" value="ECO:0007669"/>
    <property type="project" value="TreeGrafter"/>
</dbReference>
<dbReference type="InterPro" id="IPR002033">
    <property type="entry name" value="TatC"/>
</dbReference>
<dbReference type="AlphaFoldDB" id="A0A9X3YNW8"/>
<name>A0A9X3YNW8_9GAMM</name>